<dbReference type="PANTHER" id="PTHR47506">
    <property type="entry name" value="TRANSCRIPTIONAL REGULATORY PROTEIN"/>
    <property type="match status" value="1"/>
</dbReference>
<dbReference type="GO" id="GO:0003677">
    <property type="term" value="F:DNA binding"/>
    <property type="evidence" value="ECO:0007669"/>
    <property type="project" value="UniProtKB-KW"/>
</dbReference>
<dbReference type="Pfam" id="PF21993">
    <property type="entry name" value="TetR_C_13_2"/>
    <property type="match status" value="1"/>
</dbReference>
<dbReference type="Gene3D" id="1.10.357.10">
    <property type="entry name" value="Tetracycline Repressor, domain 2"/>
    <property type="match status" value="1"/>
</dbReference>
<keyword evidence="1" id="KW-0805">Transcription regulation</keyword>
<dbReference type="Pfam" id="PF00440">
    <property type="entry name" value="TetR_N"/>
    <property type="match status" value="1"/>
</dbReference>
<evidence type="ECO:0000256" key="2">
    <source>
        <dbReference type="ARBA" id="ARBA00023125"/>
    </source>
</evidence>
<name>A0A6B8KHV2_9HYPH</name>
<keyword evidence="7" id="KW-1185">Reference proteome</keyword>
<evidence type="ECO:0000313" key="7">
    <source>
        <dbReference type="Proteomes" id="UP000309061"/>
    </source>
</evidence>
<proteinExistence type="predicted"/>
<feature type="domain" description="Transcriptional regulator LmrA/YxaF-like C-terminal" evidence="5">
    <location>
        <begin position="82"/>
        <end position="172"/>
    </location>
</feature>
<dbReference type="EMBL" id="CP046052">
    <property type="protein sequence ID" value="QGM47212.1"/>
    <property type="molecule type" value="Genomic_DNA"/>
</dbReference>
<dbReference type="RefSeq" id="WP_136498235.1">
    <property type="nucleotide sequence ID" value="NZ_CP046052.1"/>
</dbReference>
<gene>
    <name evidence="6" type="ORF">H2LOC_016760</name>
</gene>
<dbReference type="PANTHER" id="PTHR47506:SF1">
    <property type="entry name" value="HTH-TYPE TRANSCRIPTIONAL REGULATOR YJDC"/>
    <property type="match status" value="1"/>
</dbReference>
<organism evidence="6 7">
    <name type="scientific">Methylocystis heyeri</name>
    <dbReference type="NCBI Taxonomy" id="391905"/>
    <lineage>
        <taxon>Bacteria</taxon>
        <taxon>Pseudomonadati</taxon>
        <taxon>Pseudomonadota</taxon>
        <taxon>Alphaproteobacteria</taxon>
        <taxon>Hyphomicrobiales</taxon>
        <taxon>Methylocystaceae</taxon>
        <taxon>Methylocystis</taxon>
    </lineage>
</organism>
<keyword evidence="3" id="KW-0804">Transcription</keyword>
<dbReference type="Proteomes" id="UP000309061">
    <property type="component" value="Chromosome"/>
</dbReference>
<dbReference type="InterPro" id="IPR036271">
    <property type="entry name" value="Tet_transcr_reg_TetR-rel_C_sf"/>
</dbReference>
<dbReference type="InterPro" id="IPR054156">
    <property type="entry name" value="YxaF_TetR_C"/>
</dbReference>
<dbReference type="InterPro" id="IPR009057">
    <property type="entry name" value="Homeodomain-like_sf"/>
</dbReference>
<reference evidence="6 7" key="1">
    <citation type="submission" date="2019-11" db="EMBL/GenBank/DDBJ databases">
        <title>The genome sequence of Methylocystis heyeri.</title>
        <authorList>
            <person name="Oshkin I.Y."/>
            <person name="Miroshnikov K."/>
            <person name="Dedysh S.N."/>
        </authorList>
    </citation>
    <scope>NUCLEOTIDE SEQUENCE [LARGE SCALE GENOMIC DNA]</scope>
    <source>
        <strain evidence="6 7">H2</strain>
    </source>
</reference>
<dbReference type="SUPFAM" id="SSF48498">
    <property type="entry name" value="Tetracyclin repressor-like, C-terminal domain"/>
    <property type="match status" value="1"/>
</dbReference>
<dbReference type="KEGG" id="mhey:H2LOC_016760"/>
<accession>A0A6B8KHV2</accession>
<evidence type="ECO:0000313" key="6">
    <source>
        <dbReference type="EMBL" id="QGM47212.1"/>
    </source>
</evidence>
<dbReference type="InterPro" id="IPR001647">
    <property type="entry name" value="HTH_TetR"/>
</dbReference>
<dbReference type="OrthoDB" id="9811084at2"/>
<dbReference type="SUPFAM" id="SSF46689">
    <property type="entry name" value="Homeodomain-like"/>
    <property type="match status" value="1"/>
</dbReference>
<evidence type="ECO:0000256" key="1">
    <source>
        <dbReference type="ARBA" id="ARBA00023015"/>
    </source>
</evidence>
<protein>
    <submittedName>
        <fullName evidence="6">TetR family transcriptional regulator</fullName>
    </submittedName>
</protein>
<dbReference type="AlphaFoldDB" id="A0A6B8KHV2"/>
<evidence type="ECO:0000259" key="4">
    <source>
        <dbReference type="Pfam" id="PF00440"/>
    </source>
</evidence>
<evidence type="ECO:0000259" key="5">
    <source>
        <dbReference type="Pfam" id="PF21993"/>
    </source>
</evidence>
<sequence length="195" mass="21320">MARLVHEKADVVPMVGEVFREFGYEGASFSRIAERTGLGKGSLYHFFPGGKEEMGREVLAHVDGWFAREIFMPLERGAPHVAIEDMWRAVEAYFRSGRRICLVGAFALDETREPFAAEIKAYFSRWIGALRGALLRAGADKAKARILAETAVGGIQGALVLARALDNPAVFSRQIEALRRQLKASLPAAGEGDAA</sequence>
<keyword evidence="2" id="KW-0238">DNA-binding</keyword>
<feature type="domain" description="HTH tetR-type" evidence="4">
    <location>
        <begin position="17"/>
        <end position="54"/>
    </location>
</feature>
<evidence type="ECO:0000256" key="3">
    <source>
        <dbReference type="ARBA" id="ARBA00023163"/>
    </source>
</evidence>